<dbReference type="InterPro" id="IPR043504">
    <property type="entry name" value="Peptidase_S1_PA_chymotrypsin"/>
</dbReference>
<proteinExistence type="predicted"/>
<reference evidence="12" key="1">
    <citation type="submission" date="2022-11" db="EMBL/GenBank/DDBJ databases">
        <title>Chromosome-level genome of Pogonophryne albipinna.</title>
        <authorList>
            <person name="Jo E."/>
        </authorList>
    </citation>
    <scope>NUCLEOTIDE SEQUENCE</scope>
    <source>
        <strain evidence="12">SGF0006</strain>
        <tissue evidence="12">Muscle</tissue>
    </source>
</reference>
<dbReference type="CDD" id="cd00112">
    <property type="entry name" value="LDLa"/>
    <property type="match status" value="1"/>
</dbReference>
<accession>A0AAD6B307</accession>
<dbReference type="InterPro" id="IPR018114">
    <property type="entry name" value="TRYPSIN_HIS"/>
</dbReference>
<keyword evidence="5" id="KW-0325">Glycoprotein</keyword>
<dbReference type="SUPFAM" id="SSF56487">
    <property type="entry name" value="SRCR-like"/>
    <property type="match status" value="1"/>
</dbReference>
<evidence type="ECO:0000256" key="7">
    <source>
        <dbReference type="RuleBase" id="RU363034"/>
    </source>
</evidence>
<dbReference type="InterPro" id="IPR001314">
    <property type="entry name" value="Peptidase_S1A"/>
</dbReference>
<feature type="domain" description="Peptidase S1" evidence="10">
    <location>
        <begin position="257"/>
        <end position="489"/>
    </location>
</feature>
<feature type="transmembrane region" description="Helical" evidence="9">
    <location>
        <begin position="538"/>
        <end position="557"/>
    </location>
</feature>
<feature type="disulfide bond" evidence="6">
    <location>
        <begin position="235"/>
        <end position="245"/>
    </location>
</feature>
<dbReference type="SUPFAM" id="SSF57424">
    <property type="entry name" value="LDL receptor-like module"/>
    <property type="match status" value="1"/>
</dbReference>
<evidence type="ECO:0000259" key="10">
    <source>
        <dbReference type="PROSITE" id="PS50240"/>
    </source>
</evidence>
<dbReference type="FunFam" id="2.60.40.10:FF:000264">
    <property type="entry name" value="Down syndrome cell adhesion molecule like 1"/>
    <property type="match status" value="1"/>
</dbReference>
<dbReference type="SMART" id="SM00020">
    <property type="entry name" value="Tryp_SPc"/>
    <property type="match status" value="1"/>
</dbReference>
<gene>
    <name evidence="12" type="ORF">JOQ06_016859</name>
</gene>
<dbReference type="PANTHER" id="PTHR24252">
    <property type="entry name" value="ACROSIN-RELATED"/>
    <property type="match status" value="1"/>
</dbReference>
<dbReference type="InterPro" id="IPR036772">
    <property type="entry name" value="SRCR-like_dom_sf"/>
</dbReference>
<dbReference type="PANTHER" id="PTHR24252:SF27">
    <property type="entry name" value="TRANSMEMBRANE PROTEASE SERINE 3-LIKE"/>
    <property type="match status" value="1"/>
</dbReference>
<dbReference type="InterPro" id="IPR001190">
    <property type="entry name" value="SRCR"/>
</dbReference>
<keyword evidence="9" id="KW-0472">Membrane</keyword>
<keyword evidence="1 7" id="KW-0645">Protease</keyword>
<keyword evidence="4 6" id="KW-1015">Disulfide bond</keyword>
<feature type="non-terminal residue" evidence="12">
    <location>
        <position position="712"/>
    </location>
</feature>
<dbReference type="InterPro" id="IPR036179">
    <property type="entry name" value="Ig-like_dom_sf"/>
</dbReference>
<dbReference type="Gene3D" id="2.60.40.10">
    <property type="entry name" value="Immunoglobulins"/>
    <property type="match status" value="2"/>
</dbReference>
<evidence type="ECO:0000256" key="3">
    <source>
        <dbReference type="ARBA" id="ARBA00022825"/>
    </source>
</evidence>
<keyword evidence="9" id="KW-0812">Transmembrane</keyword>
<dbReference type="FunFam" id="2.40.10.10:FF:000003">
    <property type="entry name" value="Transmembrane serine protease 3"/>
    <property type="match status" value="1"/>
</dbReference>
<evidence type="ECO:0000256" key="1">
    <source>
        <dbReference type="ARBA" id="ARBA00022670"/>
    </source>
</evidence>
<protein>
    <recommendedName>
        <fullName evidence="14">Transmembrane protease serine 13</fullName>
    </recommendedName>
</protein>
<evidence type="ECO:0008006" key="14">
    <source>
        <dbReference type="Google" id="ProtNLM"/>
    </source>
</evidence>
<dbReference type="InterPro" id="IPR036055">
    <property type="entry name" value="LDL_receptor-like_sf"/>
</dbReference>
<dbReference type="Pfam" id="PF15494">
    <property type="entry name" value="SRCR_2"/>
    <property type="match status" value="1"/>
</dbReference>
<evidence type="ECO:0000256" key="9">
    <source>
        <dbReference type="SAM" id="Phobius"/>
    </source>
</evidence>
<dbReference type="InterPro" id="IPR001254">
    <property type="entry name" value="Trypsin_dom"/>
</dbReference>
<dbReference type="InterPro" id="IPR009003">
    <property type="entry name" value="Peptidase_S1_PA"/>
</dbReference>
<keyword evidence="9" id="KW-1133">Transmembrane helix</keyword>
<evidence type="ECO:0000259" key="11">
    <source>
        <dbReference type="PROSITE" id="PS50287"/>
    </source>
</evidence>
<dbReference type="Pfam" id="PF00089">
    <property type="entry name" value="Trypsin"/>
    <property type="match status" value="1"/>
</dbReference>
<dbReference type="PROSITE" id="PS50287">
    <property type="entry name" value="SRCR_2"/>
    <property type="match status" value="1"/>
</dbReference>
<dbReference type="GO" id="GO:0016020">
    <property type="term" value="C:membrane"/>
    <property type="evidence" value="ECO:0007669"/>
    <property type="project" value="InterPro"/>
</dbReference>
<dbReference type="Proteomes" id="UP001219934">
    <property type="component" value="Unassembled WGS sequence"/>
</dbReference>
<evidence type="ECO:0000256" key="5">
    <source>
        <dbReference type="ARBA" id="ARBA00023180"/>
    </source>
</evidence>
<dbReference type="GO" id="GO:0006508">
    <property type="term" value="P:proteolysis"/>
    <property type="evidence" value="ECO:0007669"/>
    <property type="project" value="UniProtKB-KW"/>
</dbReference>
<dbReference type="InterPro" id="IPR002172">
    <property type="entry name" value="LDrepeatLR_classA_rpt"/>
</dbReference>
<comment type="caution">
    <text evidence="6">Lacks conserved residue(s) required for the propagation of feature annotation.</text>
</comment>
<dbReference type="SUPFAM" id="SSF50494">
    <property type="entry name" value="Trypsin-like serine proteases"/>
    <property type="match status" value="1"/>
</dbReference>
<dbReference type="PROSITE" id="PS00135">
    <property type="entry name" value="TRYPSIN_SER"/>
    <property type="match status" value="1"/>
</dbReference>
<evidence type="ECO:0000256" key="2">
    <source>
        <dbReference type="ARBA" id="ARBA00022801"/>
    </source>
</evidence>
<dbReference type="AlphaFoldDB" id="A0AAD6B307"/>
<evidence type="ECO:0000313" key="12">
    <source>
        <dbReference type="EMBL" id="KAJ4935323.1"/>
    </source>
</evidence>
<dbReference type="GO" id="GO:0004252">
    <property type="term" value="F:serine-type endopeptidase activity"/>
    <property type="evidence" value="ECO:0007669"/>
    <property type="project" value="InterPro"/>
</dbReference>
<comment type="caution">
    <text evidence="12">The sequence shown here is derived from an EMBL/GenBank/DDBJ whole genome shotgun (WGS) entry which is preliminary data.</text>
</comment>
<feature type="domain" description="SRCR" evidence="11">
    <location>
        <begin position="129"/>
        <end position="245"/>
    </location>
</feature>
<evidence type="ECO:0000256" key="4">
    <source>
        <dbReference type="ARBA" id="ARBA00023157"/>
    </source>
</evidence>
<dbReference type="Gene3D" id="2.40.10.10">
    <property type="entry name" value="Trypsin-like serine proteases"/>
    <property type="match status" value="1"/>
</dbReference>
<evidence type="ECO:0000256" key="8">
    <source>
        <dbReference type="SAM" id="MobiDB-lite"/>
    </source>
</evidence>
<sequence length="712" mass="77581">MAKHDPNDLPPPYYSLDLHTQPPLKPHEELVYGVGPGLTPPSHPRYIPQYPPPVVVSPVTQSSIPPSKMRRRCCHSNAQCYGGSGGTLLLLGLLALAIWLGVHYGTRLATTAILHDDYNDLDDDDDNILQIYDTCSNSTVKCDGIIDCKQGSDETNCVRFDKSNGLQVKTSQDGRFLPVCHEDWNNNYADETCAQLGLRKSYVTTKIKSQGGNVLSLTSRKSPLLQSRVKVSSSCPNQEAVSLQCVDCGRQKTTSRIIGGSAAKEGQWPWQASLHFRGSHVCGAVLISHDFVLTAAHCFPSSNSLSLSTEHWEVYVGFMSLTKLYMVKRIILNNNYNSKTNDQDVALLKLETQVTFNDNVHPACLPAFDQEFKPGTACWTTGFGTTESGSGVVSKELMEVTVDLIDTGVCNGPVVYRGAVTKHMLCAGDLDGGKDSCQGDSGGPLVCKGDSRWYLAGITSWGAGCGEKNSPGVYTKVKSVLPWIYSKMQVEDAAAVSTRSPGMPPGDEEAQDENPIVPTDTDIDLDADFVYDYFTLRVAGLAFAGIIVFLSIILLAVNSEDVVSTRLYFVNASLQRVTFSSSVGVSLPCPAGGAPHAVLRWYLAAGDDIYDVPHIRHVHANGTLQLYPFSPSAYNSIIHDNEYFCTAENQAGKIRSPSIHIKAVFREPYTVRVADERSMRGNVAVFKCLIPSAVQEYVSVVSWEKDTVSIVP</sequence>
<dbReference type="CDD" id="cd00190">
    <property type="entry name" value="Tryp_SPc"/>
    <property type="match status" value="1"/>
</dbReference>
<dbReference type="InterPro" id="IPR033116">
    <property type="entry name" value="TRYPSIN_SER"/>
</dbReference>
<dbReference type="CDD" id="cd20330">
    <property type="entry name" value="FXYD12"/>
    <property type="match status" value="1"/>
</dbReference>
<keyword evidence="3 7" id="KW-0720">Serine protease</keyword>
<keyword evidence="13" id="KW-1185">Reference proteome</keyword>
<organism evidence="12 13">
    <name type="scientific">Pogonophryne albipinna</name>
    <dbReference type="NCBI Taxonomy" id="1090488"/>
    <lineage>
        <taxon>Eukaryota</taxon>
        <taxon>Metazoa</taxon>
        <taxon>Chordata</taxon>
        <taxon>Craniata</taxon>
        <taxon>Vertebrata</taxon>
        <taxon>Euteleostomi</taxon>
        <taxon>Actinopterygii</taxon>
        <taxon>Neopterygii</taxon>
        <taxon>Teleostei</taxon>
        <taxon>Neoteleostei</taxon>
        <taxon>Acanthomorphata</taxon>
        <taxon>Eupercaria</taxon>
        <taxon>Perciformes</taxon>
        <taxon>Notothenioidei</taxon>
        <taxon>Pogonophryne</taxon>
    </lineage>
</organism>
<name>A0AAD6B307_9TELE</name>
<keyword evidence="2 7" id="KW-0378">Hydrolase</keyword>
<feature type="region of interest" description="Disordered" evidence="8">
    <location>
        <begin position="497"/>
        <end position="517"/>
    </location>
</feature>
<evidence type="ECO:0000256" key="6">
    <source>
        <dbReference type="PROSITE-ProRule" id="PRU00196"/>
    </source>
</evidence>
<dbReference type="InterPro" id="IPR013783">
    <property type="entry name" value="Ig-like_fold"/>
</dbReference>
<dbReference type="PROSITE" id="PS50240">
    <property type="entry name" value="TRYPSIN_DOM"/>
    <property type="match status" value="1"/>
</dbReference>
<dbReference type="PROSITE" id="PS00134">
    <property type="entry name" value="TRYPSIN_HIS"/>
    <property type="match status" value="1"/>
</dbReference>
<dbReference type="PRINTS" id="PR00722">
    <property type="entry name" value="CHYMOTRYPSIN"/>
</dbReference>
<feature type="transmembrane region" description="Helical" evidence="9">
    <location>
        <begin position="78"/>
        <end position="102"/>
    </location>
</feature>
<evidence type="ECO:0000313" key="13">
    <source>
        <dbReference type="Proteomes" id="UP001219934"/>
    </source>
</evidence>
<dbReference type="SUPFAM" id="SSF48726">
    <property type="entry name" value="Immunoglobulin"/>
    <property type="match status" value="1"/>
</dbReference>
<dbReference type="Gene3D" id="1.20.5.780">
    <property type="entry name" value="Single helix bin"/>
    <property type="match status" value="1"/>
</dbReference>
<dbReference type="Gene3D" id="3.10.250.10">
    <property type="entry name" value="SRCR-like domain"/>
    <property type="match status" value="1"/>
</dbReference>
<dbReference type="EMBL" id="JAPTMU010000011">
    <property type="protein sequence ID" value="KAJ4935323.1"/>
    <property type="molecule type" value="Genomic_DNA"/>
</dbReference>